<dbReference type="Proteomes" id="UP000248857">
    <property type="component" value="Unassembled WGS sequence"/>
</dbReference>
<evidence type="ECO:0000313" key="2">
    <source>
        <dbReference type="EMBL" id="PZD73250.1"/>
    </source>
</evidence>
<dbReference type="Pfam" id="PF00685">
    <property type="entry name" value="Sulfotransfer_1"/>
    <property type="match status" value="1"/>
</dbReference>
<dbReference type="Gene3D" id="3.40.50.300">
    <property type="entry name" value="P-loop containing nucleotide triphosphate hydrolases"/>
    <property type="match status" value="1"/>
</dbReference>
<dbReference type="InterPro" id="IPR000863">
    <property type="entry name" value="Sulfotransferase_dom"/>
</dbReference>
<accession>A0A2W1JIB9</accession>
<dbReference type="GO" id="GO:0008146">
    <property type="term" value="F:sulfotransferase activity"/>
    <property type="evidence" value="ECO:0007669"/>
    <property type="project" value="InterPro"/>
</dbReference>
<evidence type="ECO:0000313" key="3">
    <source>
        <dbReference type="Proteomes" id="UP000248857"/>
    </source>
</evidence>
<dbReference type="InterPro" id="IPR027417">
    <property type="entry name" value="P-loop_NTPase"/>
</dbReference>
<protein>
    <recommendedName>
        <fullName evidence="1">Sulfotransferase domain-containing protein</fullName>
    </recommendedName>
</protein>
<reference evidence="2 3" key="1">
    <citation type="journal article" date="2018" name="Sci. Rep.">
        <title>A novel species of the marine cyanobacterium Acaryochloris with a unique pigment content and lifestyle.</title>
        <authorList>
            <person name="Partensky F."/>
            <person name="Six C."/>
            <person name="Ratin M."/>
            <person name="Garczarek L."/>
            <person name="Vaulot D."/>
            <person name="Probert I."/>
            <person name="Calteau A."/>
            <person name="Gourvil P."/>
            <person name="Marie D."/>
            <person name="Grebert T."/>
            <person name="Bouchier C."/>
            <person name="Le Panse S."/>
            <person name="Gachenot M."/>
            <person name="Rodriguez F."/>
            <person name="Garrido J.L."/>
        </authorList>
    </citation>
    <scope>NUCLEOTIDE SEQUENCE [LARGE SCALE GENOMIC DNA]</scope>
    <source>
        <strain evidence="2 3">RCC1774</strain>
    </source>
</reference>
<sequence>MSYQLKDISRLHGRDFVFATRYWKDRLFNQLKGSPPKSLILCNSYPKSGTHLLYQILYSIPGLQKWDDIVSVQALCGVMNTADHIRWKVGSAPDLSIVRSHLMYCDEIVEILKEFNCKPLFIYRDLRDVAVSHARWVTKEERIFLHDLYLEQASFDEQLMSSIKGVPVGSPFGSNVSQPDIGSDFLRWNGWVEDSGTLAVKFEDLVGERGGGSEAKRIDIVQQILDHLSISMPADQVTEKFASYTLNPSESHTFKKGGKGSIGGWQNLFKEEHKVEFKKVAGDLLVKLDYEENSNW</sequence>
<dbReference type="OrthoDB" id="570215at2"/>
<gene>
    <name evidence="2" type="ORF">C1752_02319</name>
</gene>
<organism evidence="2 3">
    <name type="scientific">Acaryochloris thomasi RCC1774</name>
    <dbReference type="NCBI Taxonomy" id="1764569"/>
    <lineage>
        <taxon>Bacteria</taxon>
        <taxon>Bacillati</taxon>
        <taxon>Cyanobacteriota</taxon>
        <taxon>Cyanophyceae</taxon>
        <taxon>Acaryochloridales</taxon>
        <taxon>Acaryochloridaceae</taxon>
        <taxon>Acaryochloris</taxon>
        <taxon>Acaryochloris thomasi</taxon>
    </lineage>
</organism>
<comment type="caution">
    <text evidence="2">The sequence shown here is derived from an EMBL/GenBank/DDBJ whole genome shotgun (WGS) entry which is preliminary data.</text>
</comment>
<feature type="domain" description="Sulfotransferase" evidence="1">
    <location>
        <begin position="41"/>
        <end position="133"/>
    </location>
</feature>
<dbReference type="AlphaFoldDB" id="A0A2W1JIB9"/>
<dbReference type="RefSeq" id="WP_110986277.1">
    <property type="nucleotide sequence ID" value="NZ_CAWNWM010000006.1"/>
</dbReference>
<dbReference type="SUPFAM" id="SSF52540">
    <property type="entry name" value="P-loop containing nucleoside triphosphate hydrolases"/>
    <property type="match status" value="1"/>
</dbReference>
<dbReference type="EMBL" id="PQWO01000006">
    <property type="protein sequence ID" value="PZD73250.1"/>
    <property type="molecule type" value="Genomic_DNA"/>
</dbReference>
<proteinExistence type="predicted"/>
<keyword evidence="3" id="KW-1185">Reference proteome</keyword>
<evidence type="ECO:0000259" key="1">
    <source>
        <dbReference type="Pfam" id="PF00685"/>
    </source>
</evidence>
<name>A0A2W1JIB9_9CYAN</name>